<evidence type="ECO:0000313" key="2">
    <source>
        <dbReference type="EMBL" id="TKI07136.1"/>
    </source>
</evidence>
<proteinExistence type="predicted"/>
<comment type="caution">
    <text evidence="2">The sequence shown here is derived from an EMBL/GenBank/DDBJ whole genome shotgun (WGS) entry which is preliminary data.</text>
</comment>
<dbReference type="RefSeq" id="WP_136989315.1">
    <property type="nucleotide sequence ID" value="NZ_SZPQ01000006.1"/>
</dbReference>
<reference evidence="2 3" key="1">
    <citation type="submission" date="2019-04" db="EMBL/GenBank/DDBJ databases">
        <authorList>
            <person name="Li M."/>
            <person name="Gao C."/>
        </authorList>
    </citation>
    <scope>NUCLEOTIDE SEQUENCE [LARGE SCALE GENOMIC DNA]</scope>
    <source>
        <strain evidence="2 3">BGMRC 2031</strain>
    </source>
</reference>
<dbReference type="Proteomes" id="UP000305202">
    <property type="component" value="Unassembled WGS sequence"/>
</dbReference>
<gene>
    <name evidence="2" type="ORF">FCN80_06825</name>
</gene>
<accession>A0ABY2SMP6</accession>
<evidence type="ECO:0000256" key="1">
    <source>
        <dbReference type="SAM" id="MobiDB-lite"/>
    </source>
</evidence>
<protein>
    <submittedName>
        <fullName evidence="2">Uncharacterized protein</fullName>
    </submittedName>
</protein>
<dbReference type="EMBL" id="SZPQ01000006">
    <property type="protein sequence ID" value="TKI07136.1"/>
    <property type="molecule type" value="Genomic_DNA"/>
</dbReference>
<feature type="region of interest" description="Disordered" evidence="1">
    <location>
        <begin position="1"/>
        <end position="27"/>
    </location>
</feature>
<keyword evidence="3" id="KW-1185">Reference proteome</keyword>
<organism evidence="2 3">
    <name type="scientific">Martelella alba</name>
    <dbReference type="NCBI Taxonomy" id="2590451"/>
    <lineage>
        <taxon>Bacteria</taxon>
        <taxon>Pseudomonadati</taxon>
        <taxon>Pseudomonadota</taxon>
        <taxon>Alphaproteobacteria</taxon>
        <taxon>Hyphomicrobiales</taxon>
        <taxon>Aurantimonadaceae</taxon>
        <taxon>Martelella</taxon>
    </lineage>
</organism>
<name>A0ABY2SMP6_9HYPH</name>
<sequence length="170" mass="17831">MNIETSRFIPSSTIPTSPVQSGTGPSRLSSMLASVKNSSETLGKLANLVSAATSSASKLCGALGLSSLVKGLTWVGNAVSYAPQLGKHINNAIQIWETGAKIMQHGISSLLRELASLMKSEAFPIIKCWINTVIDAGENVTASQALKLLLDCIINNGEISRLFRDATAGS</sequence>
<evidence type="ECO:0000313" key="3">
    <source>
        <dbReference type="Proteomes" id="UP000305202"/>
    </source>
</evidence>